<gene>
    <name evidence="1" type="ORF">BJ987_005938</name>
</gene>
<organism evidence="1 2">
    <name type="scientific">Nocardia goodfellowii</name>
    <dbReference type="NCBI Taxonomy" id="882446"/>
    <lineage>
        <taxon>Bacteria</taxon>
        <taxon>Bacillati</taxon>
        <taxon>Actinomycetota</taxon>
        <taxon>Actinomycetes</taxon>
        <taxon>Mycobacteriales</taxon>
        <taxon>Nocardiaceae</taxon>
        <taxon>Nocardia</taxon>
    </lineage>
</organism>
<accession>A0ABS4QMV9</accession>
<dbReference type="SUPFAM" id="SSF56219">
    <property type="entry name" value="DNase I-like"/>
    <property type="match status" value="1"/>
</dbReference>
<dbReference type="RefSeq" id="WP_209896287.1">
    <property type="nucleotide sequence ID" value="NZ_JAGGMR010000001.1"/>
</dbReference>
<dbReference type="Gene3D" id="3.60.10.10">
    <property type="entry name" value="Endonuclease/exonuclease/phosphatase"/>
    <property type="match status" value="1"/>
</dbReference>
<dbReference type="InterPro" id="IPR036691">
    <property type="entry name" value="Endo/exonu/phosph_ase_sf"/>
</dbReference>
<evidence type="ECO:0000313" key="1">
    <source>
        <dbReference type="EMBL" id="MBP2193037.1"/>
    </source>
</evidence>
<evidence type="ECO:0008006" key="3">
    <source>
        <dbReference type="Google" id="ProtNLM"/>
    </source>
</evidence>
<comment type="caution">
    <text evidence="1">The sequence shown here is derived from an EMBL/GenBank/DDBJ whole genome shotgun (WGS) entry which is preliminary data.</text>
</comment>
<sequence>MTVKVDEAQLQKLQTEIERAQGALVHGLSLMNGASVQASGIEQLLLGSTVTPFGNTAGGQACHSAHSEIYTGGSNTVKAFAGTVDSDAERMRMALGLYRIMDDENAENLMKLNGHVLDFLSTHLSKSDDGFGDEQAAQINKLRGLVADLNAGNVVVGGDFNAVTNDGSPSAQAIRNFAGNGFDTDAGTIHDGPGGAPFGTSASNRPIDHYLPRGLGTAPAERWYREQSDHDGQRVDLTLPAW</sequence>
<proteinExistence type="predicted"/>
<dbReference type="EMBL" id="JAGGMR010000001">
    <property type="protein sequence ID" value="MBP2193037.1"/>
    <property type="molecule type" value="Genomic_DNA"/>
</dbReference>
<reference evidence="1 2" key="1">
    <citation type="submission" date="2021-03" db="EMBL/GenBank/DDBJ databases">
        <title>Sequencing the genomes of 1000 actinobacteria strains.</title>
        <authorList>
            <person name="Klenk H.-P."/>
        </authorList>
    </citation>
    <scope>NUCLEOTIDE SEQUENCE [LARGE SCALE GENOMIC DNA]</scope>
    <source>
        <strain evidence="1 2">DSM 45516</strain>
    </source>
</reference>
<protein>
    <recommendedName>
        <fullName evidence="3">Endonuclease/exonuclease/phosphatase domain-containing protein</fullName>
    </recommendedName>
</protein>
<dbReference type="Proteomes" id="UP001519325">
    <property type="component" value="Unassembled WGS sequence"/>
</dbReference>
<evidence type="ECO:0000313" key="2">
    <source>
        <dbReference type="Proteomes" id="UP001519325"/>
    </source>
</evidence>
<keyword evidence="2" id="KW-1185">Reference proteome</keyword>
<name>A0ABS4QMV9_9NOCA</name>